<sequence>MPLPESSLTLGPHTNPGESEHSKPKVAMLVKLSTETLDAIQALGEKPAMDFEFGDAPGIYIGDTFYPMRPLKEQTPHELYLRTHSASKPTAPLKLYANVTGKFYIEHDELDDTLKDKIRERTQDAAKQRDDRRTKFIDTLPVLSTTTKAKKRKEPATSSMFRNAIRPSDQAKLNAAASSSPATTPMPPPPPIPSPIPPPPKKKPTDAGLRKRLVHCIAIQERPRDVIVKLVAGAECDAARRREVLDVLEEVGEPIPSAKRGEKESAGSRTWRLKTESWTEVRPYEWQKLLEQDRINLARTGRQKLASLGIKQTDPLWEHFAFRATTSAAPVAGPSRTTAPTANGDAKKAEVVPKRGVSSKEVKEKPKVKAEQKEILMKDESVKARASNTNGKARAVEDVPPVVSKPTAMAVAARKVPGSGFRINKSTDIPEGPNRPAIAQSKPVDRDVKPPRPSLPSKPAPPAPSQSTKEKEKTTTSASAAPIHRIKKLRESDVGFGSDSDRERGPERPKDVSKSKSSVKQEPVEQRREVFPLKRKQVHPDATNSEASAPAPVPQKKRRTETGAAGSSSTSYSKPPDSLPMKPDPAPPRTKIRKEPSPLPKPPSVPQNIKKEPPAPRPFTTASGKQMSPPESVSSSQSYSRGRSDSKASSSTKRRRSPIYTSSSEDDTDRRPKRDASRAAPPTNGRTATQAQARRPRVREPRPLPTDHTALRARYSETYNEYVGVYAKVVEQKTSIDAVLRKGDSRDRDGDSGSTTDSDAEQLIMDENDLTRLSVDHKRLREELETIRGILFPGESH</sequence>
<reference evidence="2" key="1">
    <citation type="submission" date="2020-07" db="EMBL/GenBank/DDBJ databases">
        <authorList>
            <person name="Nieuwenhuis M."/>
            <person name="Van De Peppel L.J.J."/>
        </authorList>
    </citation>
    <scope>NUCLEOTIDE SEQUENCE</scope>
    <source>
        <strain evidence="2">AP01</strain>
        <tissue evidence="2">Mycelium</tissue>
    </source>
</reference>
<feature type="compositionally biased region" description="Pro residues" evidence="1">
    <location>
        <begin position="451"/>
        <end position="464"/>
    </location>
</feature>
<feature type="region of interest" description="Disordered" evidence="1">
    <location>
        <begin position="412"/>
        <end position="712"/>
    </location>
</feature>
<evidence type="ECO:0008006" key="4">
    <source>
        <dbReference type="Google" id="ProtNLM"/>
    </source>
</evidence>
<protein>
    <recommendedName>
        <fullName evidence="4">RNA polymerase II elongation factor ELL N-terminal domain-containing protein</fullName>
    </recommendedName>
</protein>
<feature type="compositionally biased region" description="Basic and acidic residues" evidence="1">
    <location>
        <begin position="739"/>
        <end position="751"/>
    </location>
</feature>
<comment type="caution">
    <text evidence="2">The sequence shown here is derived from an EMBL/GenBank/DDBJ whole genome shotgun (WGS) entry which is preliminary data.</text>
</comment>
<organism evidence="2 3">
    <name type="scientific">Asterophora parasitica</name>
    <dbReference type="NCBI Taxonomy" id="117018"/>
    <lineage>
        <taxon>Eukaryota</taxon>
        <taxon>Fungi</taxon>
        <taxon>Dikarya</taxon>
        <taxon>Basidiomycota</taxon>
        <taxon>Agaricomycotina</taxon>
        <taxon>Agaricomycetes</taxon>
        <taxon>Agaricomycetidae</taxon>
        <taxon>Agaricales</taxon>
        <taxon>Tricholomatineae</taxon>
        <taxon>Lyophyllaceae</taxon>
        <taxon>Asterophora</taxon>
    </lineage>
</organism>
<proteinExistence type="predicted"/>
<feature type="region of interest" description="Disordered" evidence="1">
    <location>
        <begin position="737"/>
        <end position="765"/>
    </location>
</feature>
<feature type="compositionally biased region" description="Basic and acidic residues" evidence="1">
    <location>
        <begin position="668"/>
        <end position="677"/>
    </location>
</feature>
<dbReference type="AlphaFoldDB" id="A0A9P7FZH5"/>
<feature type="region of interest" description="Disordered" evidence="1">
    <location>
        <begin position="1"/>
        <end position="24"/>
    </location>
</feature>
<dbReference type="EMBL" id="JABCKV010000379">
    <property type="protein sequence ID" value="KAG5641139.1"/>
    <property type="molecule type" value="Genomic_DNA"/>
</dbReference>
<dbReference type="Proteomes" id="UP000775547">
    <property type="component" value="Unassembled WGS sequence"/>
</dbReference>
<feature type="compositionally biased region" description="Low complexity" evidence="1">
    <location>
        <begin position="628"/>
        <end position="651"/>
    </location>
</feature>
<keyword evidence="3" id="KW-1185">Reference proteome</keyword>
<evidence type="ECO:0000313" key="3">
    <source>
        <dbReference type="Proteomes" id="UP000775547"/>
    </source>
</evidence>
<feature type="compositionally biased region" description="Basic and acidic residues" evidence="1">
    <location>
        <begin position="489"/>
        <end position="514"/>
    </location>
</feature>
<feature type="region of interest" description="Disordered" evidence="1">
    <location>
        <begin position="331"/>
        <end position="400"/>
    </location>
</feature>
<evidence type="ECO:0000256" key="1">
    <source>
        <dbReference type="SAM" id="MobiDB-lite"/>
    </source>
</evidence>
<feature type="compositionally biased region" description="Basic and acidic residues" evidence="1">
    <location>
        <begin position="345"/>
        <end position="383"/>
    </location>
</feature>
<accession>A0A9P7FZH5</accession>
<reference evidence="2" key="2">
    <citation type="submission" date="2021-10" db="EMBL/GenBank/DDBJ databases">
        <title>Phylogenomics reveals ancestral predisposition of the termite-cultivated fungus Termitomyces towards a domesticated lifestyle.</title>
        <authorList>
            <person name="Auxier B."/>
            <person name="Grum-Grzhimaylo A."/>
            <person name="Cardenas M.E."/>
            <person name="Lodge J.D."/>
            <person name="Laessoe T."/>
            <person name="Pedersen O."/>
            <person name="Smith M.E."/>
            <person name="Kuyper T.W."/>
            <person name="Franco-Molano E.A."/>
            <person name="Baroni T.J."/>
            <person name="Aanen D.K."/>
        </authorList>
    </citation>
    <scope>NUCLEOTIDE SEQUENCE</scope>
    <source>
        <strain evidence="2">AP01</strain>
        <tissue evidence="2">Mycelium</tissue>
    </source>
</reference>
<dbReference type="InterPro" id="IPR042065">
    <property type="entry name" value="E3_ELL-like"/>
</dbReference>
<feature type="compositionally biased region" description="Low complexity" evidence="1">
    <location>
        <begin position="562"/>
        <end position="571"/>
    </location>
</feature>
<feature type="compositionally biased region" description="Pro residues" evidence="1">
    <location>
        <begin position="184"/>
        <end position="199"/>
    </location>
</feature>
<gene>
    <name evidence="2" type="ORF">DXG03_005935</name>
</gene>
<feature type="region of interest" description="Disordered" evidence="1">
    <location>
        <begin position="146"/>
        <end position="207"/>
    </location>
</feature>
<dbReference type="Gene3D" id="1.10.10.2670">
    <property type="entry name" value="E3 ubiquitin-protein ligase"/>
    <property type="match status" value="1"/>
</dbReference>
<evidence type="ECO:0000313" key="2">
    <source>
        <dbReference type="EMBL" id="KAG5641139.1"/>
    </source>
</evidence>
<name>A0A9P7FZH5_9AGAR</name>
<dbReference type="OrthoDB" id="2587563at2759"/>
<feature type="compositionally biased region" description="Basic and acidic residues" evidence="1">
    <location>
        <begin position="522"/>
        <end position="532"/>
    </location>
</feature>